<dbReference type="InterPro" id="IPR029058">
    <property type="entry name" value="AB_hydrolase_fold"/>
</dbReference>
<dbReference type="STRING" id="450851.PHZ_c0958"/>
<dbReference type="Pfam" id="PF00135">
    <property type="entry name" value="COesterase"/>
    <property type="match status" value="1"/>
</dbReference>
<dbReference type="InterPro" id="IPR002018">
    <property type="entry name" value="CarbesteraseB"/>
</dbReference>
<evidence type="ECO:0000256" key="1">
    <source>
        <dbReference type="ARBA" id="ARBA00005964"/>
    </source>
</evidence>
<comment type="similarity">
    <text evidence="1 3">Belongs to the type-B carboxylesterase/lipase family.</text>
</comment>
<keyword evidence="6" id="KW-1185">Reference proteome</keyword>
<dbReference type="SUPFAM" id="SSF53474">
    <property type="entry name" value="alpha/beta-Hydrolases"/>
    <property type="match status" value="1"/>
</dbReference>
<dbReference type="eggNOG" id="COG2272">
    <property type="taxonomic scope" value="Bacteria"/>
</dbReference>
<accession>B4RHB2</accession>
<dbReference type="InterPro" id="IPR050309">
    <property type="entry name" value="Type-B_Carboxylest/Lipase"/>
</dbReference>
<organism evidence="5 6">
    <name type="scientific">Phenylobacterium zucineum (strain HLK1)</name>
    <dbReference type="NCBI Taxonomy" id="450851"/>
    <lineage>
        <taxon>Bacteria</taxon>
        <taxon>Pseudomonadati</taxon>
        <taxon>Pseudomonadota</taxon>
        <taxon>Alphaproteobacteria</taxon>
        <taxon>Caulobacterales</taxon>
        <taxon>Caulobacteraceae</taxon>
        <taxon>Phenylobacterium</taxon>
    </lineage>
</organism>
<evidence type="ECO:0000313" key="5">
    <source>
        <dbReference type="EMBL" id="ACG77372.1"/>
    </source>
</evidence>
<proteinExistence type="inferred from homology"/>
<sequence>MGGAASAATTDIFPVVETAEGRLRGLVSGGIKVFKGVPYGADTSGKNRFLPPQPVKPWAGVRDALDYGNICPQMPGDRRSDYANLIYLDYQPGGMGEDCLNLNIWTPDLSRTARKPVIVRFHGGGFYGGSSNSPGMDGEMQARRGDCVVVSVNHRLSAFGFLHLADSGAPAEFAQSGMAGMLDLVAALRWVNRNIEAFGGDPNRVLIIGQSGGGAKVSALMAMPSAKGLFHRAVQMSGAMLRVAPRERAKATADAFLTGVGVAGRDIRKLQAMPFHDLLSAQADMEAERRAKGEAPNSFTPVLDGVALPRHPFDPDAPQVSADVPMIVSTTLDERTYRQRNFNETWDGVLKMLATRVGGRAAEVLDLYRQEDPGASPYLIQSRIISDQGRGASFAMAERKAALGAAPAYVYLWKAPSPAWGGRYGATHGVDVGPSAGEVRGGLQGANLVSARLADELSSAIVAMAATGDPGTPKLPTWTPYDAVSRATMVFDAPSTRLEPDYRGTFRKLWASVAA</sequence>
<name>B4RHB2_PHEZH</name>
<evidence type="ECO:0000256" key="2">
    <source>
        <dbReference type="ARBA" id="ARBA00022801"/>
    </source>
</evidence>
<dbReference type="PROSITE" id="PS00122">
    <property type="entry name" value="CARBOXYLESTERASE_B_1"/>
    <property type="match status" value="1"/>
</dbReference>
<dbReference type="GO" id="GO:0016787">
    <property type="term" value="F:hydrolase activity"/>
    <property type="evidence" value="ECO:0007669"/>
    <property type="project" value="UniProtKB-KW"/>
</dbReference>
<protein>
    <recommendedName>
        <fullName evidence="3">Carboxylic ester hydrolase</fullName>
        <ecNumber evidence="3">3.1.1.-</ecNumber>
    </recommendedName>
</protein>
<dbReference type="AlphaFoldDB" id="B4RHB2"/>
<evidence type="ECO:0000256" key="3">
    <source>
        <dbReference type="RuleBase" id="RU361235"/>
    </source>
</evidence>
<evidence type="ECO:0000259" key="4">
    <source>
        <dbReference type="Pfam" id="PF00135"/>
    </source>
</evidence>
<dbReference type="EC" id="3.1.1.-" evidence="3"/>
<reference evidence="5 6" key="1">
    <citation type="journal article" date="2008" name="BMC Genomics">
        <title>Complete genome of Phenylobacterium zucineum - a novel facultative intracellular bacterium isolated from human erythroleukemia cell line K562.</title>
        <authorList>
            <person name="Luo Y."/>
            <person name="Xu X."/>
            <person name="Ding Z."/>
            <person name="Liu Z."/>
            <person name="Zhang B."/>
            <person name="Yan Z."/>
            <person name="Sun J."/>
            <person name="Hu S."/>
            <person name="Hu X."/>
        </authorList>
    </citation>
    <scope>NUCLEOTIDE SEQUENCE [LARGE SCALE GENOMIC DNA]</scope>
    <source>
        <strain evidence="5 6">HLK1</strain>
    </source>
</reference>
<dbReference type="ESTHER" id="phezh-b4rhb2">
    <property type="family name" value="Carb_B_Bacteria"/>
</dbReference>
<dbReference type="Proteomes" id="UP000001868">
    <property type="component" value="Chromosome"/>
</dbReference>
<dbReference type="KEGG" id="pzu:PHZ_c0958"/>
<dbReference type="Gene3D" id="3.40.50.1820">
    <property type="entry name" value="alpha/beta hydrolase"/>
    <property type="match status" value="1"/>
</dbReference>
<gene>
    <name evidence="5" type="ordered locus">PHZ_c0958</name>
</gene>
<dbReference type="PANTHER" id="PTHR11559">
    <property type="entry name" value="CARBOXYLESTERASE"/>
    <property type="match status" value="1"/>
</dbReference>
<evidence type="ECO:0000313" key="6">
    <source>
        <dbReference type="Proteomes" id="UP000001868"/>
    </source>
</evidence>
<dbReference type="EMBL" id="CP000747">
    <property type="protein sequence ID" value="ACG77372.1"/>
    <property type="molecule type" value="Genomic_DNA"/>
</dbReference>
<feature type="domain" description="Carboxylesterase type B" evidence="4">
    <location>
        <begin position="14"/>
        <end position="499"/>
    </location>
</feature>
<dbReference type="InterPro" id="IPR019826">
    <property type="entry name" value="Carboxylesterase_B_AS"/>
</dbReference>
<dbReference type="HOGENOM" id="CLU_006586_16_4_5"/>
<keyword evidence="2 3" id="KW-0378">Hydrolase</keyword>